<sequence length="57" mass="6855">SWLGTDFIVIAFPFKRDTSCTRKNSWILIEEDDDYRLLRRHFLMQGKGRWPDLPVVD</sequence>
<reference evidence="1" key="1">
    <citation type="journal article" date="2023" name="G3 (Bethesda)">
        <title>A reference genome for the long-term kleptoplast-retaining sea slug Elysia crispata morphotype clarki.</title>
        <authorList>
            <person name="Eastman K.E."/>
            <person name="Pendleton A.L."/>
            <person name="Shaikh M.A."/>
            <person name="Suttiyut T."/>
            <person name="Ogas R."/>
            <person name="Tomko P."/>
            <person name="Gavelis G."/>
            <person name="Widhalm J.R."/>
            <person name="Wisecaver J.H."/>
        </authorList>
    </citation>
    <scope>NUCLEOTIDE SEQUENCE</scope>
    <source>
        <strain evidence="1">ECLA1</strain>
    </source>
</reference>
<dbReference type="AlphaFoldDB" id="A0AAE0XT04"/>
<feature type="non-terminal residue" evidence="1">
    <location>
        <position position="1"/>
    </location>
</feature>
<dbReference type="Proteomes" id="UP001283361">
    <property type="component" value="Unassembled WGS sequence"/>
</dbReference>
<accession>A0AAE0XT04</accession>
<keyword evidence="2" id="KW-1185">Reference proteome</keyword>
<protein>
    <submittedName>
        <fullName evidence="1">Uncharacterized protein</fullName>
    </submittedName>
</protein>
<organism evidence="1 2">
    <name type="scientific">Elysia crispata</name>
    <name type="common">lettuce slug</name>
    <dbReference type="NCBI Taxonomy" id="231223"/>
    <lineage>
        <taxon>Eukaryota</taxon>
        <taxon>Metazoa</taxon>
        <taxon>Spiralia</taxon>
        <taxon>Lophotrochozoa</taxon>
        <taxon>Mollusca</taxon>
        <taxon>Gastropoda</taxon>
        <taxon>Heterobranchia</taxon>
        <taxon>Euthyneura</taxon>
        <taxon>Panpulmonata</taxon>
        <taxon>Sacoglossa</taxon>
        <taxon>Placobranchoidea</taxon>
        <taxon>Plakobranchidae</taxon>
        <taxon>Elysia</taxon>
    </lineage>
</organism>
<dbReference type="EMBL" id="JAWDGP010007679">
    <property type="protein sequence ID" value="KAK3708956.1"/>
    <property type="molecule type" value="Genomic_DNA"/>
</dbReference>
<evidence type="ECO:0000313" key="1">
    <source>
        <dbReference type="EMBL" id="KAK3708956.1"/>
    </source>
</evidence>
<evidence type="ECO:0000313" key="2">
    <source>
        <dbReference type="Proteomes" id="UP001283361"/>
    </source>
</evidence>
<gene>
    <name evidence="1" type="ORF">RRG08_047604</name>
</gene>
<proteinExistence type="predicted"/>
<comment type="caution">
    <text evidence="1">The sequence shown here is derived from an EMBL/GenBank/DDBJ whole genome shotgun (WGS) entry which is preliminary data.</text>
</comment>
<name>A0AAE0XT04_9GAST</name>